<feature type="region of interest" description="Disordered" evidence="2">
    <location>
        <begin position="1"/>
        <end position="29"/>
    </location>
</feature>
<dbReference type="SUPFAM" id="SSF103473">
    <property type="entry name" value="MFS general substrate transporter"/>
    <property type="match status" value="1"/>
</dbReference>
<keyword evidence="5" id="KW-1185">Reference proteome</keyword>
<dbReference type="Pfam" id="PF13347">
    <property type="entry name" value="MFS_2"/>
    <property type="match status" value="1"/>
</dbReference>
<comment type="caution">
    <text evidence="4">The sequence shown here is derived from an EMBL/GenBank/DDBJ whole genome shotgun (WGS) entry which is preliminary data.</text>
</comment>
<dbReference type="Gene3D" id="1.20.1250.20">
    <property type="entry name" value="MFS general substrate transporter like domains"/>
    <property type="match status" value="1"/>
</dbReference>
<dbReference type="Proteomes" id="UP001368500">
    <property type="component" value="Unassembled WGS sequence"/>
</dbReference>
<evidence type="ECO:0000256" key="2">
    <source>
        <dbReference type="SAM" id="MobiDB-lite"/>
    </source>
</evidence>
<dbReference type="EMBL" id="JBBUTF010000041">
    <property type="protein sequence ID" value="MEK8029118.1"/>
    <property type="molecule type" value="Genomic_DNA"/>
</dbReference>
<feature type="transmembrane region" description="Helical" evidence="3">
    <location>
        <begin position="172"/>
        <end position="191"/>
    </location>
</feature>
<comment type="similarity">
    <text evidence="1">Belongs to the sodium:galactoside symporter (TC 2.A.2) family.</text>
</comment>
<dbReference type="InterPro" id="IPR036259">
    <property type="entry name" value="MFS_trans_sf"/>
</dbReference>
<organism evidence="4 5">
    <name type="scientific">Pseudaquabacterium rugosum</name>
    <dbReference type="NCBI Taxonomy" id="2984194"/>
    <lineage>
        <taxon>Bacteria</taxon>
        <taxon>Pseudomonadati</taxon>
        <taxon>Pseudomonadota</taxon>
        <taxon>Betaproteobacteria</taxon>
        <taxon>Burkholderiales</taxon>
        <taxon>Sphaerotilaceae</taxon>
        <taxon>Pseudaquabacterium</taxon>
    </lineage>
</organism>
<protein>
    <submittedName>
        <fullName evidence="4">Glycoside-pentoside-hexuronide (GPH):cation symporter</fullName>
    </submittedName>
</protein>
<dbReference type="InterPro" id="IPR039672">
    <property type="entry name" value="MFS_2"/>
</dbReference>
<reference evidence="4 5" key="1">
    <citation type="submission" date="2024-04" db="EMBL/GenBank/DDBJ databases">
        <title>Novel species of the genus Ideonella isolated from streams.</title>
        <authorList>
            <person name="Lu H."/>
        </authorList>
    </citation>
    <scope>NUCLEOTIDE SEQUENCE [LARGE SCALE GENOMIC DNA]</scope>
    <source>
        <strain evidence="4 5">BYS139W</strain>
    </source>
</reference>
<feature type="transmembrane region" description="Helical" evidence="3">
    <location>
        <begin position="386"/>
        <end position="412"/>
    </location>
</feature>
<feature type="transmembrane region" description="Helical" evidence="3">
    <location>
        <begin position="134"/>
        <end position="151"/>
    </location>
</feature>
<gene>
    <name evidence="4" type="ORF">AACH11_24440</name>
</gene>
<evidence type="ECO:0000313" key="5">
    <source>
        <dbReference type="Proteomes" id="UP001368500"/>
    </source>
</evidence>
<keyword evidence="3" id="KW-0812">Transmembrane</keyword>
<keyword evidence="3" id="KW-0472">Membrane</keyword>
<feature type="transmembrane region" description="Helical" evidence="3">
    <location>
        <begin position="291"/>
        <end position="310"/>
    </location>
</feature>
<feature type="transmembrane region" description="Helical" evidence="3">
    <location>
        <begin position="345"/>
        <end position="365"/>
    </location>
</feature>
<feature type="transmembrane region" description="Helical" evidence="3">
    <location>
        <begin position="432"/>
        <end position="455"/>
    </location>
</feature>
<keyword evidence="3" id="KW-1133">Transmembrane helix</keyword>
<feature type="transmembrane region" description="Helical" evidence="3">
    <location>
        <begin position="66"/>
        <end position="85"/>
    </location>
</feature>
<sequence length="484" mass="50346">MSQTVHPHAALPQPLSSASGPTGTGMAPGAPPLREQLAYGLGNFMPTAVTATGGMAMFFYTDVAGLSAAFIGALLLLVRIGDAVWDIGVGRRVDATRTAQGQARPYLLWCAPLLALALVASFSIPAGLGETARHAWVVIAYVALWCGYSLVQIPYQSLLPLVAPDPDHRLRMAGVSSLVQFIFVIGCAAGFPMLKDALSDGDPARGFQRAALAYAGVGLAFTWLCYAGVRERVLAPPASTRGSLGPDLRALTGNRCWRVGIAVQCVLGVLIGLPLSAGVYYFTAVVQQPQLIGPFMGLGGIGLVLGVLLSDRLTRRWCKRRVFILACAAAAVLQCGYLLPGLGAVPAVFVLGLLCNVCLGLSAPISASMNGDIADAVEHDSGRRVVGTLVATVNFASKVGAGLVSAIVGLTLSLSHYQAGAAAQSDLARHGVLALMSVIPALAALGVALLLAHAYPLDRAALQRLRDELARRRALQAAAQPHTH</sequence>
<evidence type="ECO:0000256" key="3">
    <source>
        <dbReference type="SAM" id="Phobius"/>
    </source>
</evidence>
<proteinExistence type="inferred from homology"/>
<evidence type="ECO:0000256" key="1">
    <source>
        <dbReference type="ARBA" id="ARBA00009617"/>
    </source>
</evidence>
<feature type="transmembrane region" description="Helical" evidence="3">
    <location>
        <begin position="259"/>
        <end position="285"/>
    </location>
</feature>
<accession>A0ABU9BHV9</accession>
<dbReference type="InterPro" id="IPR001927">
    <property type="entry name" value="Na/Gal_symport"/>
</dbReference>
<dbReference type="RefSeq" id="WP_341376904.1">
    <property type="nucleotide sequence ID" value="NZ_JBBUTF010000041.1"/>
</dbReference>
<dbReference type="NCBIfam" id="TIGR00792">
    <property type="entry name" value="gph"/>
    <property type="match status" value="1"/>
</dbReference>
<dbReference type="PANTHER" id="PTHR11328">
    <property type="entry name" value="MAJOR FACILITATOR SUPERFAMILY DOMAIN-CONTAINING PROTEIN"/>
    <property type="match status" value="1"/>
</dbReference>
<dbReference type="PANTHER" id="PTHR11328:SF24">
    <property type="entry name" value="MAJOR FACILITATOR SUPERFAMILY (MFS) PROFILE DOMAIN-CONTAINING PROTEIN"/>
    <property type="match status" value="1"/>
</dbReference>
<name>A0ABU9BHV9_9BURK</name>
<evidence type="ECO:0000313" key="4">
    <source>
        <dbReference type="EMBL" id="MEK8029118.1"/>
    </source>
</evidence>
<feature type="transmembrane region" description="Helical" evidence="3">
    <location>
        <begin position="106"/>
        <end position="128"/>
    </location>
</feature>
<feature type="transmembrane region" description="Helical" evidence="3">
    <location>
        <begin position="211"/>
        <end position="229"/>
    </location>
</feature>
<feature type="transmembrane region" description="Helical" evidence="3">
    <location>
        <begin position="322"/>
        <end position="339"/>
    </location>
</feature>